<dbReference type="InterPro" id="IPR046341">
    <property type="entry name" value="SET_dom_sf"/>
</dbReference>
<dbReference type="Gene3D" id="2.170.270.10">
    <property type="entry name" value="SET domain"/>
    <property type="match status" value="1"/>
</dbReference>
<feature type="non-terminal residue" evidence="2">
    <location>
        <position position="64"/>
    </location>
</feature>
<dbReference type="Pfam" id="PF21549">
    <property type="entry name" value="PRDM2_PR"/>
    <property type="match status" value="1"/>
</dbReference>
<accession>A0A0B6YBB9</accession>
<evidence type="ECO:0000259" key="1">
    <source>
        <dbReference type="Pfam" id="PF21549"/>
    </source>
</evidence>
<gene>
    <name evidence="2" type="primary">ORF20899</name>
</gene>
<protein>
    <recommendedName>
        <fullName evidence="1">SET domain-containing protein</fullName>
    </recommendedName>
</protein>
<reference evidence="2" key="1">
    <citation type="submission" date="2014-12" db="EMBL/GenBank/DDBJ databases">
        <title>Insight into the proteome of Arion vulgaris.</title>
        <authorList>
            <person name="Aradska J."/>
            <person name="Bulat T."/>
            <person name="Smidak R."/>
            <person name="Sarate P."/>
            <person name="Gangsoo J."/>
            <person name="Sialana F."/>
            <person name="Bilban M."/>
            <person name="Lubec G."/>
        </authorList>
    </citation>
    <scope>NUCLEOTIDE SEQUENCE</scope>
    <source>
        <tissue evidence="2">Skin</tissue>
    </source>
</reference>
<name>A0A0B6YBB9_9EUPU</name>
<dbReference type="AlphaFoldDB" id="A0A0B6YBB9"/>
<dbReference type="InterPro" id="IPR001214">
    <property type="entry name" value="SET_dom"/>
</dbReference>
<proteinExistence type="predicted"/>
<dbReference type="EMBL" id="HACG01006767">
    <property type="protein sequence ID" value="CEK53632.1"/>
    <property type="molecule type" value="Transcribed_RNA"/>
</dbReference>
<sequence>MVNECSKVKSWLDASEAAAESWMKLMHNTKDHSQRSLIALHLEDPEFYKSIHDIHHQDKMLMYA</sequence>
<feature type="domain" description="SET" evidence="1">
    <location>
        <begin position="6"/>
        <end position="63"/>
    </location>
</feature>
<evidence type="ECO:0000313" key="2">
    <source>
        <dbReference type="EMBL" id="CEK53632.1"/>
    </source>
</evidence>
<organism evidence="2">
    <name type="scientific">Arion vulgaris</name>
    <dbReference type="NCBI Taxonomy" id="1028688"/>
    <lineage>
        <taxon>Eukaryota</taxon>
        <taxon>Metazoa</taxon>
        <taxon>Spiralia</taxon>
        <taxon>Lophotrochozoa</taxon>
        <taxon>Mollusca</taxon>
        <taxon>Gastropoda</taxon>
        <taxon>Heterobranchia</taxon>
        <taxon>Euthyneura</taxon>
        <taxon>Panpulmonata</taxon>
        <taxon>Eupulmonata</taxon>
        <taxon>Stylommatophora</taxon>
        <taxon>Helicina</taxon>
        <taxon>Arionoidea</taxon>
        <taxon>Arionidae</taxon>
        <taxon>Arion</taxon>
    </lineage>
</organism>